<dbReference type="EMBL" id="JACHVA010000086">
    <property type="protein sequence ID" value="MBC2602350.1"/>
    <property type="molecule type" value="Genomic_DNA"/>
</dbReference>
<dbReference type="PANTHER" id="PTHR12131:SF1">
    <property type="entry name" value="ATP-DEPENDENT RNA HELICASE SUPV3L1, MITOCHONDRIAL-RELATED"/>
    <property type="match status" value="1"/>
</dbReference>
<dbReference type="Pfam" id="PF00271">
    <property type="entry name" value="Helicase_C"/>
    <property type="match status" value="1"/>
</dbReference>
<organism evidence="7 8">
    <name type="scientific">Puniceicoccus vermicola</name>
    <dbReference type="NCBI Taxonomy" id="388746"/>
    <lineage>
        <taxon>Bacteria</taxon>
        <taxon>Pseudomonadati</taxon>
        <taxon>Verrucomicrobiota</taxon>
        <taxon>Opitutia</taxon>
        <taxon>Puniceicoccales</taxon>
        <taxon>Puniceicoccaceae</taxon>
        <taxon>Puniceicoccus</taxon>
    </lineage>
</organism>
<dbReference type="PROSITE" id="PS51194">
    <property type="entry name" value="HELICASE_CTER"/>
    <property type="match status" value="1"/>
</dbReference>
<dbReference type="SUPFAM" id="SSF52540">
    <property type="entry name" value="P-loop containing nucleoside triphosphate hydrolases"/>
    <property type="match status" value="1"/>
</dbReference>
<dbReference type="GO" id="GO:0003676">
    <property type="term" value="F:nucleic acid binding"/>
    <property type="evidence" value="ECO:0007669"/>
    <property type="project" value="InterPro"/>
</dbReference>
<dbReference type="PROSITE" id="PS51192">
    <property type="entry name" value="HELICASE_ATP_BIND_1"/>
    <property type="match status" value="1"/>
</dbReference>
<reference evidence="7 8" key="1">
    <citation type="submission" date="2020-07" db="EMBL/GenBank/DDBJ databases">
        <authorList>
            <person name="Feng X."/>
        </authorList>
    </citation>
    <scope>NUCLEOTIDE SEQUENCE [LARGE SCALE GENOMIC DNA]</scope>
    <source>
        <strain evidence="7 8">JCM14086</strain>
    </source>
</reference>
<dbReference type="GO" id="GO:0005524">
    <property type="term" value="F:ATP binding"/>
    <property type="evidence" value="ECO:0007669"/>
    <property type="project" value="UniProtKB-KW"/>
</dbReference>
<dbReference type="InterPro" id="IPR011545">
    <property type="entry name" value="DEAD/DEAH_box_helicase_dom"/>
</dbReference>
<evidence type="ECO:0000313" key="8">
    <source>
        <dbReference type="Proteomes" id="UP000525652"/>
    </source>
</evidence>
<evidence type="ECO:0000259" key="6">
    <source>
        <dbReference type="PROSITE" id="PS51194"/>
    </source>
</evidence>
<dbReference type="SMART" id="SM00487">
    <property type="entry name" value="DEXDc"/>
    <property type="match status" value="1"/>
</dbReference>
<evidence type="ECO:0000256" key="2">
    <source>
        <dbReference type="ARBA" id="ARBA00022801"/>
    </source>
</evidence>
<comment type="caution">
    <text evidence="7">The sequence shown here is derived from an EMBL/GenBank/DDBJ whole genome shotgun (WGS) entry which is preliminary data.</text>
</comment>
<accession>A0A7X1AYI5</accession>
<keyword evidence="4" id="KW-0067">ATP-binding</keyword>
<dbReference type="InterPro" id="IPR014001">
    <property type="entry name" value="Helicase_ATP-bd"/>
</dbReference>
<dbReference type="InterPro" id="IPR001650">
    <property type="entry name" value="Helicase_C-like"/>
</dbReference>
<evidence type="ECO:0000256" key="1">
    <source>
        <dbReference type="ARBA" id="ARBA00022741"/>
    </source>
</evidence>
<dbReference type="GO" id="GO:0004386">
    <property type="term" value="F:helicase activity"/>
    <property type="evidence" value="ECO:0007669"/>
    <property type="project" value="UniProtKB-KW"/>
</dbReference>
<dbReference type="InterPro" id="IPR027417">
    <property type="entry name" value="P-loop_NTPase"/>
</dbReference>
<keyword evidence="2" id="KW-0378">Hydrolase</keyword>
<dbReference type="GO" id="GO:0055087">
    <property type="term" value="C:Ski complex"/>
    <property type="evidence" value="ECO:0007669"/>
    <property type="project" value="TreeGrafter"/>
</dbReference>
<dbReference type="SMART" id="SM00490">
    <property type="entry name" value="HELICc"/>
    <property type="match status" value="1"/>
</dbReference>
<name>A0A7X1AYI5_9BACT</name>
<dbReference type="PANTHER" id="PTHR12131">
    <property type="entry name" value="ATP-DEPENDENT RNA AND DNA HELICASE"/>
    <property type="match status" value="1"/>
</dbReference>
<dbReference type="Pfam" id="PF00270">
    <property type="entry name" value="DEAD"/>
    <property type="match status" value="1"/>
</dbReference>
<proteinExistence type="predicted"/>
<evidence type="ECO:0000259" key="5">
    <source>
        <dbReference type="PROSITE" id="PS51192"/>
    </source>
</evidence>
<gene>
    <name evidence="7" type="ORF">H5P30_11230</name>
</gene>
<keyword evidence="8" id="KW-1185">Reference proteome</keyword>
<dbReference type="GO" id="GO:0070478">
    <property type="term" value="P:nuclear-transcribed mRNA catabolic process, 3'-5' exonucleolytic nonsense-mediated decay"/>
    <property type="evidence" value="ECO:0007669"/>
    <property type="project" value="TreeGrafter"/>
</dbReference>
<keyword evidence="1" id="KW-0547">Nucleotide-binding</keyword>
<protein>
    <submittedName>
        <fullName evidence="7">DEAD/DEAH box helicase</fullName>
    </submittedName>
</protein>
<dbReference type="Gene3D" id="3.40.50.300">
    <property type="entry name" value="P-loop containing nucleotide triphosphate hydrolases"/>
    <property type="match status" value="2"/>
</dbReference>
<dbReference type="RefSeq" id="WP_185693039.1">
    <property type="nucleotide sequence ID" value="NZ_JACHVA010000086.1"/>
</dbReference>
<feature type="domain" description="Helicase ATP-binding" evidence="5">
    <location>
        <begin position="36"/>
        <end position="186"/>
    </location>
</feature>
<dbReference type="GO" id="GO:0016787">
    <property type="term" value="F:hydrolase activity"/>
    <property type="evidence" value="ECO:0007669"/>
    <property type="project" value="UniProtKB-KW"/>
</dbReference>
<evidence type="ECO:0000313" key="7">
    <source>
        <dbReference type="EMBL" id="MBC2602350.1"/>
    </source>
</evidence>
<sequence length="831" mass="93857">MSGSIQGRQFEFPASASRVSSEDHLLIPDIWQQDAIRFLQSGSDVVVDAPTGAGKTFVFEQLVQKGAIRKAVYTVPTRALANDKLMEWRTRGWNVGIATGDLADNLAAPVVVATLETQRHALLRGEGPELLVIDEYQMLNDPLRGLHYELAIASAPPETQLLLLSGSTSNPGLIADWLRRLGRKVELVQCAERPVPQEEVNLDALRQKVPQGVRGYWPRRIAKALAAGLGPILIFAPQRQVAEEIAKRLAVTLPPCEPLELTSEQNSLVRGPFRKLLSRRIAYHHSGLDYALRAGIIEPLAKLGQLRVIVATTGLAAGINFSMRSVLVTETHYRFGEEVRRIRSDELLQMFGRAGRRGIDPVGYILTGADKPRLRDGRSVDLAPNRRIDWQACLTTLQASSAMGIDPRRELEDLNRRFLSAGKLNLGLREELPLRFGHPKEQLTSGGATRRVEMKNLDGEWERLGKKRQIALGEAYFFNGRKWIPAISSPEVLKAVRFGTLCRIPQSQPLKYGRMMVVALFPREEGHRNLDLTKSFRKLLQKDWAEHQDYPKPASHCPLDVLESTYLPRMARMTSGGVPIRWEEHRDEVRVYLDYSEAVAFCRIDSSQRALINPPMEEKLVDDQPDMKMALGGKMDDKPRRPARNWLDLGLIDSRFRPTRRGVIFSFFSQGEGLAIAAGLEDPSFEISELIFQLANLRAGHRFEELPHANGRLGDLSRLLYGWRTIPGYLKRGVPTEYGEGAAEVVAAIVLDHRKAHEFETDQVRAGDMQRAVLEWRAILRQIVHSPDFAWDRWIELRDEAWRHLQKTPPSTNLDSLPPIPIHQMRRLEFR</sequence>
<keyword evidence="3 7" id="KW-0347">Helicase</keyword>
<evidence type="ECO:0000256" key="4">
    <source>
        <dbReference type="ARBA" id="ARBA00022840"/>
    </source>
</evidence>
<feature type="domain" description="Helicase C-terminal" evidence="6">
    <location>
        <begin position="220"/>
        <end position="401"/>
    </location>
</feature>
<dbReference type="Proteomes" id="UP000525652">
    <property type="component" value="Unassembled WGS sequence"/>
</dbReference>
<evidence type="ECO:0000256" key="3">
    <source>
        <dbReference type="ARBA" id="ARBA00022806"/>
    </source>
</evidence>
<dbReference type="AlphaFoldDB" id="A0A7X1AYI5"/>
<dbReference type="InterPro" id="IPR050699">
    <property type="entry name" value="RNA-DNA_Helicase"/>
</dbReference>